<reference evidence="1 2" key="1">
    <citation type="submission" date="2019-07" db="EMBL/GenBank/DDBJ databases">
        <authorList>
            <person name="Jastrzebski P J."/>
            <person name="Paukszto L."/>
            <person name="Jastrzebski P J."/>
        </authorList>
    </citation>
    <scope>NUCLEOTIDE SEQUENCE [LARGE SCALE GENOMIC DNA]</scope>
    <source>
        <strain evidence="1 2">WMS-il1</strain>
    </source>
</reference>
<protein>
    <submittedName>
        <fullName evidence="1">Uncharacterized protein</fullName>
    </submittedName>
</protein>
<dbReference type="Proteomes" id="UP000321570">
    <property type="component" value="Unassembled WGS sequence"/>
</dbReference>
<accession>A0A564Y831</accession>
<keyword evidence="2" id="KW-1185">Reference proteome</keyword>
<gene>
    <name evidence="1" type="ORF">WMSIL1_LOCUS3795</name>
</gene>
<feature type="non-terminal residue" evidence="1">
    <location>
        <position position="128"/>
    </location>
</feature>
<dbReference type="AlphaFoldDB" id="A0A564Y831"/>
<organism evidence="1 2">
    <name type="scientific">Hymenolepis diminuta</name>
    <name type="common">Rat tapeworm</name>
    <dbReference type="NCBI Taxonomy" id="6216"/>
    <lineage>
        <taxon>Eukaryota</taxon>
        <taxon>Metazoa</taxon>
        <taxon>Spiralia</taxon>
        <taxon>Lophotrochozoa</taxon>
        <taxon>Platyhelminthes</taxon>
        <taxon>Cestoda</taxon>
        <taxon>Eucestoda</taxon>
        <taxon>Cyclophyllidea</taxon>
        <taxon>Hymenolepididae</taxon>
        <taxon>Hymenolepis</taxon>
    </lineage>
</organism>
<evidence type="ECO:0000313" key="2">
    <source>
        <dbReference type="Proteomes" id="UP000321570"/>
    </source>
</evidence>
<proteinExistence type="predicted"/>
<dbReference type="EMBL" id="CABIJS010000111">
    <property type="protein sequence ID" value="VUZ43420.1"/>
    <property type="molecule type" value="Genomic_DNA"/>
</dbReference>
<evidence type="ECO:0000313" key="1">
    <source>
        <dbReference type="EMBL" id="VUZ43420.1"/>
    </source>
</evidence>
<name>A0A564Y831_HYMDI</name>
<sequence>MSDTYDTTNFHFILLELDIKALEVKGKSPGETELLYDVDGKTVSLGIIQFDKMVEHTRLCLRRFLNFVIFNKPSPIPREFDYFLENLTTSSQALEIKMCGWIKFVNYFLLIAIKNNWVNDEELNKFTF</sequence>